<dbReference type="Proteomes" id="UP000268192">
    <property type="component" value="Chromosome"/>
</dbReference>
<protein>
    <submittedName>
        <fullName evidence="2">Uncharacterized protein</fullName>
    </submittedName>
</protein>
<feature type="chain" id="PRO_5018761875" evidence="1">
    <location>
        <begin position="38"/>
        <end position="83"/>
    </location>
</feature>
<keyword evidence="1" id="KW-0732">Signal</keyword>
<accession>A0A3Q8XQR0</accession>
<dbReference type="AlphaFoldDB" id="A0A3Q8XQR0"/>
<dbReference type="EMBL" id="CP032509">
    <property type="protein sequence ID" value="AZN73134.1"/>
    <property type="molecule type" value="Genomic_DNA"/>
</dbReference>
<keyword evidence="3" id="KW-1185">Reference proteome</keyword>
<organism evidence="2 3">
    <name type="scientific">Georhizobium profundi</name>
    <dbReference type="NCBI Taxonomy" id="2341112"/>
    <lineage>
        <taxon>Bacteria</taxon>
        <taxon>Pseudomonadati</taxon>
        <taxon>Pseudomonadota</taxon>
        <taxon>Alphaproteobacteria</taxon>
        <taxon>Hyphomicrobiales</taxon>
        <taxon>Rhizobiaceae</taxon>
        <taxon>Georhizobium</taxon>
    </lineage>
</organism>
<evidence type="ECO:0000256" key="1">
    <source>
        <dbReference type="SAM" id="SignalP"/>
    </source>
</evidence>
<name>A0A3Q8XQR0_9HYPH</name>
<reference evidence="2 3" key="1">
    <citation type="submission" date="2018-09" db="EMBL/GenBank/DDBJ databases">
        <title>Marinorhizobium profundi gen. nov., sp. nov., isolated from a deep-sea sediment sample from the New Britain Trench and proposal of Marinorhizobiaceae fam. nov. in the order Rhizobiales of the class Alphaproteobacteria.</title>
        <authorList>
            <person name="Cao J."/>
        </authorList>
    </citation>
    <scope>NUCLEOTIDE SEQUENCE [LARGE SCALE GENOMIC DNA]</scope>
    <source>
        <strain evidence="2 3">WS11</strain>
    </source>
</reference>
<proteinExistence type="predicted"/>
<gene>
    <name evidence="2" type="ORF">D5400_19200</name>
</gene>
<sequence>MPVKNKKIPRTIFMKNSVFAVVAALLAATLYHQSASAEGLLCAPRGTFADNHASYAAPTRMEADYGNFNDAPRFYHTSGAVGR</sequence>
<evidence type="ECO:0000313" key="3">
    <source>
        <dbReference type="Proteomes" id="UP000268192"/>
    </source>
</evidence>
<feature type="signal peptide" evidence="1">
    <location>
        <begin position="1"/>
        <end position="37"/>
    </location>
</feature>
<dbReference type="KEGG" id="abaw:D5400_19200"/>
<evidence type="ECO:0000313" key="2">
    <source>
        <dbReference type="EMBL" id="AZN73134.1"/>
    </source>
</evidence>